<dbReference type="GO" id="GO:0051287">
    <property type="term" value="F:NAD binding"/>
    <property type="evidence" value="ECO:0007669"/>
    <property type="project" value="UniProtKB-UniRule"/>
</dbReference>
<dbReference type="GO" id="GO:0046168">
    <property type="term" value="P:glycerol-3-phosphate catabolic process"/>
    <property type="evidence" value="ECO:0007669"/>
    <property type="project" value="UniProtKB-UniRule"/>
</dbReference>
<dbReference type="Gene3D" id="1.10.1040.10">
    <property type="entry name" value="N-(1-d-carboxylethyl)-l-norvaline Dehydrogenase, domain 2"/>
    <property type="match status" value="1"/>
</dbReference>
<evidence type="ECO:0000256" key="5">
    <source>
        <dbReference type="PIRSR" id="PIRSR000114-2"/>
    </source>
</evidence>
<evidence type="ECO:0000256" key="1">
    <source>
        <dbReference type="ARBA" id="ARBA00011009"/>
    </source>
</evidence>
<sequence>EQRRSCPNWNISGGSWGLALAFVLNNNNVPVKVWARDEKQVDLFNREHTSKYFDSFVFPSSIKMTSSIDEALSNSDTLVLSVPVRATVGLVESIKDKIHDKNVVLTAKGLDNGEILSERLKPYISSLKLSVLSGPSFASEVIQKKTTCVVIASENSDLSKELQNDFSSDFFRVYTSDDVVGVELCGALKNVYAIGSGFLDGKKVGYNTKASYLTRSLHELGNIVLNRGGKETTLLGLSGIGDLILTCTSPTSRNYSFGYNFNGDTTTAHTVEGLYTLPNILEMADKYKIDMPIVKAINSIIFNNEPVEECMHLSQKRRHPEHRR</sequence>
<dbReference type="SUPFAM" id="SSF48179">
    <property type="entry name" value="6-phosphogluconate dehydrogenase C-terminal domain-like"/>
    <property type="match status" value="1"/>
</dbReference>
<dbReference type="InterPro" id="IPR006109">
    <property type="entry name" value="G3P_DH_NAD-dep_C"/>
</dbReference>
<dbReference type="PANTHER" id="PTHR11728:SF1">
    <property type="entry name" value="GLYCEROL-3-PHOSPHATE DEHYDROGENASE [NAD(+)] 2, CHLOROPLASTIC"/>
    <property type="match status" value="1"/>
</dbReference>
<evidence type="ECO:0000256" key="9">
    <source>
        <dbReference type="SAM" id="SignalP"/>
    </source>
</evidence>
<evidence type="ECO:0000256" key="4">
    <source>
        <dbReference type="PIRSR" id="PIRSR000114-1"/>
    </source>
</evidence>
<dbReference type="EC" id="1.1.1.8" evidence="8"/>
<dbReference type="Ensembl" id="ENSJHYT00000004307.1">
    <property type="protein sequence ID" value="ENSJHYP00000003496.1"/>
    <property type="gene ID" value="ENSJHYG00000002840.1"/>
</dbReference>
<accession>A0A8C5IK39</accession>
<dbReference type="PROSITE" id="PS00957">
    <property type="entry name" value="NAD_G3PDH"/>
    <property type="match status" value="1"/>
</dbReference>
<organism evidence="12 13">
    <name type="scientific">Junco hyemalis</name>
    <name type="common">Dark-eyed junco</name>
    <dbReference type="NCBI Taxonomy" id="40217"/>
    <lineage>
        <taxon>Eukaryota</taxon>
        <taxon>Metazoa</taxon>
        <taxon>Chordata</taxon>
        <taxon>Craniata</taxon>
        <taxon>Vertebrata</taxon>
        <taxon>Euteleostomi</taxon>
        <taxon>Archelosauria</taxon>
        <taxon>Archosauria</taxon>
        <taxon>Dinosauria</taxon>
        <taxon>Saurischia</taxon>
        <taxon>Theropoda</taxon>
        <taxon>Coelurosauria</taxon>
        <taxon>Aves</taxon>
        <taxon>Neognathae</taxon>
        <taxon>Neoaves</taxon>
        <taxon>Telluraves</taxon>
        <taxon>Australaves</taxon>
        <taxon>Passeriformes</taxon>
        <taxon>Passerellidae</taxon>
        <taxon>Junco</taxon>
    </lineage>
</organism>
<feature type="chain" id="PRO_5034683344" description="Glycerol-3-phosphate dehydrogenase [NAD(+)]" evidence="9">
    <location>
        <begin position="22"/>
        <end position="324"/>
    </location>
</feature>
<dbReference type="Proteomes" id="UP000694408">
    <property type="component" value="Unplaced"/>
</dbReference>
<dbReference type="GO" id="GO:0141152">
    <property type="term" value="F:glycerol-3-phosphate dehydrogenase (NAD+) activity"/>
    <property type="evidence" value="ECO:0007669"/>
    <property type="project" value="UniProtKB-UniRule"/>
</dbReference>
<evidence type="ECO:0000313" key="12">
    <source>
        <dbReference type="Ensembl" id="ENSJHYP00000003496.1"/>
    </source>
</evidence>
<dbReference type="AlphaFoldDB" id="A0A8C5IK39"/>
<feature type="binding site" evidence="6">
    <location>
        <position position="253"/>
    </location>
    <ligand>
        <name>NAD(+)</name>
        <dbReference type="ChEBI" id="CHEBI:57540"/>
    </ligand>
</feature>
<comment type="catalytic activity">
    <reaction evidence="3">
        <text>sn-glycerol 3-phosphate + NAD(+) = dihydroxyacetone phosphate + NADH + H(+)</text>
        <dbReference type="Rhea" id="RHEA:11092"/>
        <dbReference type="ChEBI" id="CHEBI:15378"/>
        <dbReference type="ChEBI" id="CHEBI:57540"/>
        <dbReference type="ChEBI" id="CHEBI:57597"/>
        <dbReference type="ChEBI" id="CHEBI:57642"/>
        <dbReference type="ChEBI" id="CHEBI:57945"/>
        <dbReference type="EC" id="1.1.1.8"/>
    </reaction>
    <physiologicalReaction direction="left-to-right" evidence="3">
        <dbReference type="Rhea" id="RHEA:11093"/>
    </physiologicalReaction>
</comment>
<keyword evidence="9" id="KW-0732">Signal</keyword>
<keyword evidence="13" id="KW-1185">Reference proteome</keyword>
<dbReference type="PRINTS" id="PR00077">
    <property type="entry name" value="GPDHDRGNASE"/>
</dbReference>
<name>A0A8C5IK39_JUNHY</name>
<feature type="domain" description="Glycerol-3-phosphate dehydrogenase NAD-dependent N-terminal" evidence="10">
    <location>
        <begin position="13"/>
        <end position="157"/>
    </location>
</feature>
<dbReference type="InterPro" id="IPR006168">
    <property type="entry name" value="G3P_DH_NAD-dep"/>
</dbReference>
<dbReference type="InterPro" id="IPR008927">
    <property type="entry name" value="6-PGluconate_DH-like_C_sf"/>
</dbReference>
<reference evidence="12" key="2">
    <citation type="submission" date="2025-09" db="UniProtKB">
        <authorList>
            <consortium name="Ensembl"/>
        </authorList>
    </citation>
    <scope>IDENTIFICATION</scope>
</reference>
<dbReference type="NCBIfam" id="NF000942">
    <property type="entry name" value="PRK00094.1-4"/>
    <property type="match status" value="1"/>
</dbReference>
<reference evidence="12" key="1">
    <citation type="submission" date="2025-08" db="UniProtKB">
        <authorList>
            <consortium name="Ensembl"/>
        </authorList>
    </citation>
    <scope>IDENTIFICATION</scope>
</reference>
<proteinExistence type="inferred from homology"/>
<dbReference type="PIRSF" id="PIRSF000114">
    <property type="entry name" value="Glycerol-3-P_dh"/>
    <property type="match status" value="1"/>
</dbReference>
<keyword evidence="6 7" id="KW-0520">NAD</keyword>
<evidence type="ECO:0000259" key="10">
    <source>
        <dbReference type="Pfam" id="PF01210"/>
    </source>
</evidence>
<dbReference type="GO" id="GO:0005829">
    <property type="term" value="C:cytosol"/>
    <property type="evidence" value="ECO:0007669"/>
    <property type="project" value="TreeGrafter"/>
</dbReference>
<dbReference type="NCBIfam" id="NF000940">
    <property type="entry name" value="PRK00094.1-2"/>
    <property type="match status" value="1"/>
</dbReference>
<dbReference type="GO" id="GO:0005975">
    <property type="term" value="P:carbohydrate metabolic process"/>
    <property type="evidence" value="ECO:0007669"/>
    <property type="project" value="InterPro"/>
</dbReference>
<dbReference type="InterPro" id="IPR011128">
    <property type="entry name" value="G3P_DH_NAD-dep_N"/>
</dbReference>
<dbReference type="Pfam" id="PF07479">
    <property type="entry name" value="NAD_Gly3P_dh_C"/>
    <property type="match status" value="1"/>
</dbReference>
<evidence type="ECO:0000256" key="6">
    <source>
        <dbReference type="PIRSR" id="PIRSR000114-3"/>
    </source>
</evidence>
<evidence type="ECO:0000256" key="8">
    <source>
        <dbReference type="RuleBase" id="RU361243"/>
    </source>
</evidence>
<dbReference type="SUPFAM" id="SSF51735">
    <property type="entry name" value="NAD(P)-binding Rossmann-fold domains"/>
    <property type="match status" value="1"/>
</dbReference>
<evidence type="ECO:0000256" key="3">
    <source>
        <dbReference type="ARBA" id="ARBA00048723"/>
    </source>
</evidence>
<feature type="binding site" evidence="6">
    <location>
        <position position="138"/>
    </location>
    <ligand>
        <name>NAD(+)</name>
        <dbReference type="ChEBI" id="CHEBI:57540"/>
    </ligand>
</feature>
<dbReference type="Pfam" id="PF01210">
    <property type="entry name" value="NAD_Gly3P_dh_N"/>
    <property type="match status" value="1"/>
</dbReference>
<dbReference type="InterPro" id="IPR036291">
    <property type="entry name" value="NAD(P)-bd_dom_sf"/>
</dbReference>
<feature type="domain" description="Glycerol-3-phosphate dehydrogenase NAD-dependent C-terminal" evidence="11">
    <location>
        <begin position="178"/>
        <end position="311"/>
    </location>
</feature>
<evidence type="ECO:0000313" key="13">
    <source>
        <dbReference type="Proteomes" id="UP000694408"/>
    </source>
</evidence>
<evidence type="ECO:0000256" key="7">
    <source>
        <dbReference type="RuleBase" id="RU000437"/>
    </source>
</evidence>
<evidence type="ECO:0000256" key="2">
    <source>
        <dbReference type="ARBA" id="ARBA00023002"/>
    </source>
</evidence>
<dbReference type="HAMAP" id="MF_00394">
    <property type="entry name" value="NAD_Glyc3P_dehydrog"/>
    <property type="match status" value="1"/>
</dbReference>
<evidence type="ECO:0000259" key="11">
    <source>
        <dbReference type="Pfam" id="PF07479"/>
    </source>
</evidence>
<protein>
    <recommendedName>
        <fullName evidence="8">Glycerol-3-phosphate dehydrogenase [NAD(+)]</fullName>
        <ecNumber evidence="8">1.1.1.8</ecNumber>
    </recommendedName>
</protein>
<dbReference type="Gene3D" id="3.40.50.720">
    <property type="entry name" value="NAD(P)-binding Rossmann-like Domain"/>
    <property type="match status" value="1"/>
</dbReference>
<comment type="similarity">
    <text evidence="1 7">Belongs to the NAD-dependent glycerol-3-phosphate dehydrogenase family.</text>
</comment>
<feature type="binding site" evidence="5">
    <location>
        <position position="108"/>
    </location>
    <ligand>
        <name>substrate</name>
    </ligand>
</feature>
<keyword evidence="2 7" id="KW-0560">Oxidoreductase</keyword>
<dbReference type="InterPro" id="IPR013328">
    <property type="entry name" value="6PGD_dom2"/>
</dbReference>
<feature type="signal peptide" evidence="9">
    <location>
        <begin position="1"/>
        <end position="21"/>
    </location>
</feature>
<feature type="active site" description="Proton acceptor" evidence="4">
    <location>
        <position position="189"/>
    </location>
</feature>
<feature type="binding site" evidence="5">
    <location>
        <begin position="253"/>
        <end position="254"/>
    </location>
    <ligand>
        <name>substrate</name>
    </ligand>
</feature>
<dbReference type="PANTHER" id="PTHR11728">
    <property type="entry name" value="GLYCEROL-3-PHOSPHATE DEHYDROGENASE"/>
    <property type="match status" value="1"/>
</dbReference>